<dbReference type="AlphaFoldDB" id="A0A1T4XU03"/>
<keyword evidence="2" id="KW-1185">Reference proteome</keyword>
<evidence type="ECO:0000313" key="2">
    <source>
        <dbReference type="Proteomes" id="UP000190286"/>
    </source>
</evidence>
<name>A0A1T4XU03_9FIRM</name>
<evidence type="ECO:0000313" key="1">
    <source>
        <dbReference type="EMBL" id="SKA93032.1"/>
    </source>
</evidence>
<dbReference type="Proteomes" id="UP000190286">
    <property type="component" value="Unassembled WGS sequence"/>
</dbReference>
<accession>A0A1T4XU03</accession>
<protein>
    <submittedName>
        <fullName evidence="1">Uncharacterized protein</fullName>
    </submittedName>
</protein>
<reference evidence="1 2" key="1">
    <citation type="submission" date="2017-02" db="EMBL/GenBank/DDBJ databases">
        <authorList>
            <person name="Peterson S.W."/>
        </authorList>
    </citation>
    <scope>NUCLEOTIDE SEQUENCE [LARGE SCALE GENOMIC DNA]</scope>
    <source>
        <strain evidence="1 2">ATCC 27749</strain>
    </source>
</reference>
<dbReference type="EMBL" id="FUYF01000017">
    <property type="protein sequence ID" value="SKA93032.1"/>
    <property type="molecule type" value="Genomic_DNA"/>
</dbReference>
<sequence>MSYARAYFSLLEVRHRVDPITINIPISARFRVHIGTVSLHSKVQMSSRGIARIPHIANDLPLGDILSYAYERCRLHVHIDGSQIRAAIARFRVCALDKNAVTHGCVTGGTLRGIPVKYALNLARAECINGITFNTSSHCTDINTGMSRGIGLCDTRRLRRPHIIARTAATAGLGRAKLPNLIVCIGCIFPRQSSTARIGCRSQVQVS</sequence>
<organism evidence="1 2">
    <name type="scientific">Gemmiger formicilis</name>
    <dbReference type="NCBI Taxonomy" id="745368"/>
    <lineage>
        <taxon>Bacteria</taxon>
        <taxon>Bacillati</taxon>
        <taxon>Bacillota</taxon>
        <taxon>Clostridia</taxon>
        <taxon>Eubacteriales</taxon>
        <taxon>Gemmiger</taxon>
    </lineage>
</organism>
<gene>
    <name evidence="1" type="ORF">SAMN02745178_02332</name>
</gene>
<proteinExistence type="predicted"/>